<keyword evidence="3" id="KW-1185">Reference proteome</keyword>
<evidence type="ECO:0000256" key="1">
    <source>
        <dbReference type="SAM" id="MobiDB-lite"/>
    </source>
</evidence>
<dbReference type="Proteomes" id="UP001218629">
    <property type="component" value="Chromosome"/>
</dbReference>
<sequence>MATENKAPEANERDIVKPMDNHTPIAAPGLGKKKAPRKPGEMLPADNHTPIINPR</sequence>
<protein>
    <submittedName>
        <fullName evidence="2">Uncharacterized protein</fullName>
    </submittedName>
</protein>
<reference evidence="2 3" key="1">
    <citation type="submission" date="2022-03" db="EMBL/GenBank/DDBJ databases">
        <title>Streptomyces yunnanensis P86,complete genome.</title>
        <authorList>
            <person name="Chen S."/>
            <person name="Zhang Q."/>
        </authorList>
    </citation>
    <scope>NUCLEOTIDE SEQUENCE [LARGE SCALE GENOMIC DNA]</scope>
    <source>
        <strain evidence="2 3">P86</strain>
    </source>
</reference>
<dbReference type="RefSeq" id="WP_167739064.1">
    <property type="nucleotide sequence ID" value="NZ_CP095749.1"/>
</dbReference>
<evidence type="ECO:0000313" key="2">
    <source>
        <dbReference type="EMBL" id="WEB42056.1"/>
    </source>
</evidence>
<dbReference type="EMBL" id="CP095749">
    <property type="protein sequence ID" value="WEB42056.1"/>
    <property type="molecule type" value="Genomic_DNA"/>
</dbReference>
<evidence type="ECO:0000313" key="3">
    <source>
        <dbReference type="Proteomes" id="UP001218629"/>
    </source>
</evidence>
<name>A0ABY8AED4_9ACTN</name>
<gene>
    <name evidence="2" type="ORF">MOV08_24185</name>
</gene>
<feature type="region of interest" description="Disordered" evidence="1">
    <location>
        <begin position="1"/>
        <end position="55"/>
    </location>
</feature>
<organism evidence="2 3">
    <name type="scientific">Streptomyces yunnanensis</name>
    <dbReference type="NCBI Taxonomy" id="156453"/>
    <lineage>
        <taxon>Bacteria</taxon>
        <taxon>Bacillati</taxon>
        <taxon>Actinomycetota</taxon>
        <taxon>Actinomycetes</taxon>
        <taxon>Kitasatosporales</taxon>
        <taxon>Streptomycetaceae</taxon>
        <taxon>Streptomyces</taxon>
    </lineage>
</organism>
<accession>A0ABY8AED4</accession>
<feature type="compositionally biased region" description="Basic and acidic residues" evidence="1">
    <location>
        <begin position="1"/>
        <end position="20"/>
    </location>
</feature>
<proteinExistence type="predicted"/>